<keyword evidence="4" id="KW-1185">Reference proteome</keyword>
<evidence type="ECO:0000313" key="4">
    <source>
        <dbReference type="Proteomes" id="UP001372338"/>
    </source>
</evidence>
<gene>
    <name evidence="3" type="ORF">RIF29_41389</name>
</gene>
<protein>
    <submittedName>
        <fullName evidence="3">Uncharacterized protein</fullName>
    </submittedName>
</protein>
<reference evidence="3 4" key="1">
    <citation type="submission" date="2024-01" db="EMBL/GenBank/DDBJ databases">
        <title>The genomes of 5 underutilized Papilionoideae crops provide insights into root nodulation and disease resistanc.</title>
        <authorList>
            <person name="Yuan L."/>
        </authorList>
    </citation>
    <scope>NUCLEOTIDE SEQUENCE [LARGE SCALE GENOMIC DNA]</scope>
    <source>
        <strain evidence="3">ZHUSHIDOU_FW_LH</strain>
        <tissue evidence="3">Leaf</tissue>
    </source>
</reference>
<evidence type="ECO:0000256" key="1">
    <source>
        <dbReference type="SAM" id="MobiDB-lite"/>
    </source>
</evidence>
<feature type="signal peptide" evidence="2">
    <location>
        <begin position="1"/>
        <end position="18"/>
    </location>
</feature>
<name>A0AAN9EAG4_CROPI</name>
<feature type="compositionally biased region" description="Polar residues" evidence="1">
    <location>
        <begin position="130"/>
        <end position="143"/>
    </location>
</feature>
<organism evidence="3 4">
    <name type="scientific">Crotalaria pallida</name>
    <name type="common">Smooth rattlebox</name>
    <name type="synonym">Crotalaria striata</name>
    <dbReference type="NCBI Taxonomy" id="3830"/>
    <lineage>
        <taxon>Eukaryota</taxon>
        <taxon>Viridiplantae</taxon>
        <taxon>Streptophyta</taxon>
        <taxon>Embryophyta</taxon>
        <taxon>Tracheophyta</taxon>
        <taxon>Spermatophyta</taxon>
        <taxon>Magnoliopsida</taxon>
        <taxon>eudicotyledons</taxon>
        <taxon>Gunneridae</taxon>
        <taxon>Pentapetalae</taxon>
        <taxon>rosids</taxon>
        <taxon>fabids</taxon>
        <taxon>Fabales</taxon>
        <taxon>Fabaceae</taxon>
        <taxon>Papilionoideae</taxon>
        <taxon>50 kb inversion clade</taxon>
        <taxon>genistoids sensu lato</taxon>
        <taxon>core genistoids</taxon>
        <taxon>Crotalarieae</taxon>
        <taxon>Crotalaria</taxon>
    </lineage>
</organism>
<accession>A0AAN9EAG4</accession>
<proteinExistence type="predicted"/>
<evidence type="ECO:0000313" key="3">
    <source>
        <dbReference type="EMBL" id="KAK7246520.1"/>
    </source>
</evidence>
<dbReference type="EMBL" id="JAYWIO010000008">
    <property type="protein sequence ID" value="KAK7246520.1"/>
    <property type="molecule type" value="Genomic_DNA"/>
</dbReference>
<feature type="compositionally biased region" description="Polar residues" evidence="1">
    <location>
        <begin position="45"/>
        <end position="60"/>
    </location>
</feature>
<feature type="compositionally biased region" description="Polar residues" evidence="1">
    <location>
        <begin position="157"/>
        <end position="166"/>
    </location>
</feature>
<feature type="chain" id="PRO_5042914727" evidence="2">
    <location>
        <begin position="19"/>
        <end position="187"/>
    </location>
</feature>
<keyword evidence="2" id="KW-0732">Signal</keyword>
<comment type="caution">
    <text evidence="3">The sequence shown here is derived from an EMBL/GenBank/DDBJ whole genome shotgun (WGS) entry which is preliminary data.</text>
</comment>
<dbReference type="AlphaFoldDB" id="A0AAN9EAG4"/>
<feature type="compositionally biased region" description="Basic and acidic residues" evidence="1">
    <location>
        <begin position="64"/>
        <end position="76"/>
    </location>
</feature>
<evidence type="ECO:0000256" key="2">
    <source>
        <dbReference type="SAM" id="SignalP"/>
    </source>
</evidence>
<feature type="region of interest" description="Disordered" evidence="1">
    <location>
        <begin position="45"/>
        <end position="173"/>
    </location>
</feature>
<sequence length="187" mass="19124">MAYLAYLLFLSLAFFSEARFPPPSGTDPDSRSRLLSSTALGESLPLSNTALNSGSESRLPSDSALDHSSFEQHELSDTTAGLFSEPIRPKSDAALVSDSEQLKPSNAALDSGSAKGTSAGSDGGLKPSNAALNFGSSKGTSAGSDGGLKPSNAALDSGSSKGTSVGSDGAQEDDIDFSQGYRVFLYN</sequence>
<dbReference type="Proteomes" id="UP001372338">
    <property type="component" value="Unassembled WGS sequence"/>
</dbReference>